<reference evidence="2 3" key="1">
    <citation type="submission" date="2020-06" db="EMBL/GenBank/DDBJ databases">
        <title>Schlegella sp. ID0723 isolated from air conditioner.</title>
        <authorList>
            <person name="Kim D.Y."/>
            <person name="Kim D.-U."/>
        </authorList>
    </citation>
    <scope>NUCLEOTIDE SEQUENCE [LARGE SCALE GENOMIC DNA]</scope>
    <source>
        <strain evidence="2 3">ID0723</strain>
    </source>
</reference>
<dbReference type="AlphaFoldDB" id="A0A7Y6NKV7"/>
<keyword evidence="3" id="KW-1185">Reference proteome</keyword>
<sequence>MPHPPADSSFATPLLAGDPAEPPLPPSGPRPEPAPVPVGDPPPTAPPPPVREPPADAPPAIA</sequence>
<accession>A0A7Y6NKV7</accession>
<protein>
    <submittedName>
        <fullName evidence="2">Uncharacterized protein</fullName>
    </submittedName>
</protein>
<name>A0A7Y6NKV7_9BURK</name>
<feature type="compositionally biased region" description="Pro residues" evidence="1">
    <location>
        <begin position="20"/>
        <end position="62"/>
    </location>
</feature>
<comment type="caution">
    <text evidence="2">The sequence shown here is derived from an EMBL/GenBank/DDBJ whole genome shotgun (WGS) entry which is preliminary data.</text>
</comment>
<dbReference type="EMBL" id="JABWMJ010000002">
    <property type="protein sequence ID" value="NUZ04974.1"/>
    <property type="molecule type" value="Genomic_DNA"/>
</dbReference>
<proteinExistence type="predicted"/>
<feature type="region of interest" description="Disordered" evidence="1">
    <location>
        <begin position="1"/>
        <end position="62"/>
    </location>
</feature>
<dbReference type="Proteomes" id="UP000529637">
    <property type="component" value="Unassembled WGS sequence"/>
</dbReference>
<evidence type="ECO:0000313" key="3">
    <source>
        <dbReference type="Proteomes" id="UP000529637"/>
    </source>
</evidence>
<dbReference type="RefSeq" id="WP_176066462.1">
    <property type="nucleotide sequence ID" value="NZ_JABWMJ010000002.1"/>
</dbReference>
<evidence type="ECO:0000256" key="1">
    <source>
        <dbReference type="SAM" id="MobiDB-lite"/>
    </source>
</evidence>
<organism evidence="2 3">
    <name type="scientific">Piscinibacter koreensis</name>
    <dbReference type="NCBI Taxonomy" id="2742824"/>
    <lineage>
        <taxon>Bacteria</taxon>
        <taxon>Pseudomonadati</taxon>
        <taxon>Pseudomonadota</taxon>
        <taxon>Betaproteobacteria</taxon>
        <taxon>Burkholderiales</taxon>
        <taxon>Sphaerotilaceae</taxon>
        <taxon>Piscinibacter</taxon>
    </lineage>
</organism>
<evidence type="ECO:0000313" key="2">
    <source>
        <dbReference type="EMBL" id="NUZ04974.1"/>
    </source>
</evidence>
<gene>
    <name evidence="2" type="ORF">HQN59_04280</name>
</gene>